<keyword evidence="3" id="KW-1133">Transmembrane helix</keyword>
<keyword evidence="4" id="KW-0472">Membrane</keyword>
<keyword evidence="2 5" id="KW-0812">Transmembrane</keyword>
<accession>A0A068TWB6</accession>
<keyword evidence="7" id="KW-1185">Reference proteome</keyword>
<keyword evidence="5" id="KW-0813">Transport</keyword>
<name>A0A068TWB6_COFCA</name>
<evidence type="ECO:0000256" key="2">
    <source>
        <dbReference type="ARBA" id="ARBA00022692"/>
    </source>
</evidence>
<dbReference type="InParanoid" id="A0A068TWB6"/>
<dbReference type="Gramene" id="CDP00595">
    <property type="protein sequence ID" value="CDP00595"/>
    <property type="gene ID" value="GSCOC_T00032584001"/>
</dbReference>
<dbReference type="OMA" id="SCDSESM"/>
<dbReference type="InterPro" id="IPR023271">
    <property type="entry name" value="Aquaporin-like"/>
</dbReference>
<dbReference type="InterPro" id="IPR000425">
    <property type="entry name" value="MIP"/>
</dbReference>
<dbReference type="AlphaFoldDB" id="A0A068TWB6"/>
<evidence type="ECO:0000256" key="1">
    <source>
        <dbReference type="ARBA" id="ARBA00004141"/>
    </source>
</evidence>
<proteinExistence type="inferred from homology"/>
<dbReference type="PRINTS" id="PR00783">
    <property type="entry name" value="MINTRINSICP"/>
</dbReference>
<dbReference type="STRING" id="49390.A0A068TWB6"/>
<dbReference type="InterPro" id="IPR034294">
    <property type="entry name" value="Aquaporin_transptr"/>
</dbReference>
<evidence type="ECO:0000256" key="3">
    <source>
        <dbReference type="ARBA" id="ARBA00022989"/>
    </source>
</evidence>
<dbReference type="Pfam" id="PF00230">
    <property type="entry name" value="MIP"/>
    <property type="match status" value="1"/>
</dbReference>
<dbReference type="PhylomeDB" id="A0A068TWB6"/>
<dbReference type="Gene3D" id="1.20.1080.10">
    <property type="entry name" value="Glycerol uptake facilitator protein"/>
    <property type="match status" value="1"/>
</dbReference>
<organism evidence="6 7">
    <name type="scientific">Coffea canephora</name>
    <name type="common">Robusta coffee</name>
    <dbReference type="NCBI Taxonomy" id="49390"/>
    <lineage>
        <taxon>Eukaryota</taxon>
        <taxon>Viridiplantae</taxon>
        <taxon>Streptophyta</taxon>
        <taxon>Embryophyta</taxon>
        <taxon>Tracheophyta</taxon>
        <taxon>Spermatophyta</taxon>
        <taxon>Magnoliopsida</taxon>
        <taxon>eudicotyledons</taxon>
        <taxon>Gunneridae</taxon>
        <taxon>Pentapetalae</taxon>
        <taxon>asterids</taxon>
        <taxon>lamiids</taxon>
        <taxon>Gentianales</taxon>
        <taxon>Rubiaceae</taxon>
        <taxon>Ixoroideae</taxon>
        <taxon>Gardenieae complex</taxon>
        <taxon>Bertiereae - Coffeeae clade</taxon>
        <taxon>Coffeeae</taxon>
        <taxon>Coffea</taxon>
    </lineage>
</organism>
<evidence type="ECO:0000313" key="6">
    <source>
        <dbReference type="EMBL" id="CDP00595.1"/>
    </source>
</evidence>
<dbReference type="GO" id="GO:0015267">
    <property type="term" value="F:channel activity"/>
    <property type="evidence" value="ECO:0007669"/>
    <property type="project" value="InterPro"/>
</dbReference>
<evidence type="ECO:0000313" key="7">
    <source>
        <dbReference type="Proteomes" id="UP000295252"/>
    </source>
</evidence>
<dbReference type="EMBL" id="HG739089">
    <property type="protein sequence ID" value="CDP00595.1"/>
    <property type="molecule type" value="Genomic_DNA"/>
</dbReference>
<sequence>MFQILAPLPIGFAVFLVQLASIPVTRTGIDPARSLGVAIIFNRDLGWNDHVSKPIMIVPFIGAALAAVYH</sequence>
<dbReference type="GO" id="GO:0016020">
    <property type="term" value="C:membrane"/>
    <property type="evidence" value="ECO:0007669"/>
    <property type="project" value="UniProtKB-SubCell"/>
</dbReference>
<dbReference type="OrthoDB" id="3222at2759"/>
<comment type="similarity">
    <text evidence="5">Belongs to the MIP/aquaporin (TC 1.A.8) family.</text>
</comment>
<dbReference type="SUPFAM" id="SSF81338">
    <property type="entry name" value="Aquaporin-like"/>
    <property type="match status" value="1"/>
</dbReference>
<gene>
    <name evidence="6" type="ORF">GSCOC_T00032584001</name>
</gene>
<dbReference type="Proteomes" id="UP000295252">
    <property type="component" value="Chromosome III"/>
</dbReference>
<dbReference type="PANTHER" id="PTHR45687">
    <property type="entry name" value="AQUAPORIN OR AQUAGLYCEROPORIN RELATED"/>
    <property type="match status" value="1"/>
</dbReference>
<reference evidence="7" key="1">
    <citation type="journal article" date="2014" name="Science">
        <title>The coffee genome provides insight into the convergent evolution of caffeine biosynthesis.</title>
        <authorList>
            <person name="Denoeud F."/>
            <person name="Carretero-Paulet L."/>
            <person name="Dereeper A."/>
            <person name="Droc G."/>
            <person name="Guyot R."/>
            <person name="Pietrella M."/>
            <person name="Zheng C."/>
            <person name="Alberti A."/>
            <person name="Anthony F."/>
            <person name="Aprea G."/>
            <person name="Aury J.M."/>
            <person name="Bento P."/>
            <person name="Bernard M."/>
            <person name="Bocs S."/>
            <person name="Campa C."/>
            <person name="Cenci A."/>
            <person name="Combes M.C."/>
            <person name="Crouzillat D."/>
            <person name="Da Silva C."/>
            <person name="Daddiego L."/>
            <person name="De Bellis F."/>
            <person name="Dussert S."/>
            <person name="Garsmeur O."/>
            <person name="Gayraud T."/>
            <person name="Guignon V."/>
            <person name="Jahn K."/>
            <person name="Jamilloux V."/>
            <person name="Joet T."/>
            <person name="Labadie K."/>
            <person name="Lan T."/>
            <person name="Leclercq J."/>
            <person name="Lepelley M."/>
            <person name="Leroy T."/>
            <person name="Li L.T."/>
            <person name="Librado P."/>
            <person name="Lopez L."/>
            <person name="Munoz A."/>
            <person name="Noel B."/>
            <person name="Pallavicini A."/>
            <person name="Perrotta G."/>
            <person name="Poncet V."/>
            <person name="Pot D."/>
            <person name="Priyono X."/>
            <person name="Rigoreau M."/>
            <person name="Rouard M."/>
            <person name="Rozas J."/>
            <person name="Tranchant-Dubreuil C."/>
            <person name="VanBuren R."/>
            <person name="Zhang Q."/>
            <person name="Andrade A.C."/>
            <person name="Argout X."/>
            <person name="Bertrand B."/>
            <person name="de Kochko A."/>
            <person name="Graziosi G."/>
            <person name="Henry R.J."/>
            <person name="Jayarama X."/>
            <person name="Ming R."/>
            <person name="Nagai C."/>
            <person name="Rounsley S."/>
            <person name="Sankoff D."/>
            <person name="Giuliano G."/>
            <person name="Albert V.A."/>
            <person name="Wincker P."/>
            <person name="Lashermes P."/>
        </authorList>
    </citation>
    <scope>NUCLEOTIDE SEQUENCE [LARGE SCALE GENOMIC DNA]</scope>
    <source>
        <strain evidence="7">cv. DH200-94</strain>
    </source>
</reference>
<protein>
    <submittedName>
        <fullName evidence="6">Uncharacterized protein</fullName>
    </submittedName>
</protein>
<comment type="subcellular location">
    <subcellularLocation>
        <location evidence="1">Membrane</location>
        <topology evidence="1">Multi-pass membrane protein</topology>
    </subcellularLocation>
</comment>
<evidence type="ECO:0000256" key="4">
    <source>
        <dbReference type="ARBA" id="ARBA00023136"/>
    </source>
</evidence>
<evidence type="ECO:0000256" key="5">
    <source>
        <dbReference type="RuleBase" id="RU000477"/>
    </source>
</evidence>